<evidence type="ECO:0000313" key="1">
    <source>
        <dbReference type="EMBL" id="RCN30266.1"/>
    </source>
</evidence>
<keyword evidence="2" id="KW-1185">Reference proteome</keyword>
<protein>
    <submittedName>
        <fullName evidence="1">Uncharacterized protein</fullName>
    </submittedName>
</protein>
<evidence type="ECO:0000313" key="2">
    <source>
        <dbReference type="Proteomes" id="UP000252519"/>
    </source>
</evidence>
<name>A0A368FDL6_ANCCA</name>
<gene>
    <name evidence="1" type="ORF">ANCCAN_23966</name>
</gene>
<comment type="caution">
    <text evidence="1">The sequence shown here is derived from an EMBL/GenBank/DDBJ whole genome shotgun (WGS) entry which is preliminary data.</text>
</comment>
<dbReference type="AlphaFoldDB" id="A0A368FDL6"/>
<accession>A0A368FDL6</accession>
<sequence length="80" mass="9065">MQFVPLTSLIPLQLRKRQSALRTRPTLLVRAPASRRRSRPIIALRCSAPAALASRPLCSDSSRALSRRTMFRRSRIPIGR</sequence>
<organism evidence="1 2">
    <name type="scientific">Ancylostoma caninum</name>
    <name type="common">Dog hookworm</name>
    <dbReference type="NCBI Taxonomy" id="29170"/>
    <lineage>
        <taxon>Eukaryota</taxon>
        <taxon>Metazoa</taxon>
        <taxon>Ecdysozoa</taxon>
        <taxon>Nematoda</taxon>
        <taxon>Chromadorea</taxon>
        <taxon>Rhabditida</taxon>
        <taxon>Rhabditina</taxon>
        <taxon>Rhabditomorpha</taxon>
        <taxon>Strongyloidea</taxon>
        <taxon>Ancylostomatidae</taxon>
        <taxon>Ancylostomatinae</taxon>
        <taxon>Ancylostoma</taxon>
    </lineage>
</organism>
<proteinExistence type="predicted"/>
<reference evidence="1 2" key="1">
    <citation type="submission" date="2014-10" db="EMBL/GenBank/DDBJ databases">
        <title>Draft genome of the hookworm Ancylostoma caninum.</title>
        <authorList>
            <person name="Mitreva M."/>
        </authorList>
    </citation>
    <scope>NUCLEOTIDE SEQUENCE [LARGE SCALE GENOMIC DNA]</scope>
    <source>
        <strain evidence="1 2">Baltimore</strain>
    </source>
</reference>
<dbReference type="EMBL" id="JOJR01001610">
    <property type="protein sequence ID" value="RCN30266.1"/>
    <property type="molecule type" value="Genomic_DNA"/>
</dbReference>
<dbReference type="Proteomes" id="UP000252519">
    <property type="component" value="Unassembled WGS sequence"/>
</dbReference>